<accession>A0ABN7SS28</accession>
<dbReference type="EMBL" id="OU015566">
    <property type="protein sequence ID" value="CAG5104109.1"/>
    <property type="molecule type" value="Genomic_DNA"/>
</dbReference>
<protein>
    <submittedName>
        <fullName evidence="4">Oidioi.mRNA.OKI2018_I69.chr1.g1098.t1.cds</fullName>
    </submittedName>
</protein>
<feature type="compositionally biased region" description="Basic residues" evidence="2">
    <location>
        <begin position="149"/>
        <end position="165"/>
    </location>
</feature>
<keyword evidence="1" id="KW-0694">RNA-binding</keyword>
<evidence type="ECO:0000256" key="1">
    <source>
        <dbReference type="PROSITE-ProRule" id="PRU00117"/>
    </source>
</evidence>
<feature type="compositionally biased region" description="Basic residues" evidence="2">
    <location>
        <begin position="327"/>
        <end position="350"/>
    </location>
</feature>
<evidence type="ECO:0000313" key="4">
    <source>
        <dbReference type="EMBL" id="CAG5104109.1"/>
    </source>
</evidence>
<dbReference type="PANTHER" id="PTHR10603">
    <property type="entry name" value="FRAGILE X MENTAL RETARDATION SYNDROME-RELATED PROTEIN"/>
    <property type="match status" value="1"/>
</dbReference>
<reference evidence="4 5" key="1">
    <citation type="submission" date="2021-04" db="EMBL/GenBank/DDBJ databases">
        <authorList>
            <person name="Bliznina A."/>
        </authorList>
    </citation>
    <scope>NUCLEOTIDE SEQUENCE [LARGE SCALE GENOMIC DNA]</scope>
</reference>
<keyword evidence="5" id="KW-1185">Reference proteome</keyword>
<dbReference type="Gene3D" id="3.30.1370.10">
    <property type="entry name" value="K Homology domain, type 1"/>
    <property type="match status" value="1"/>
</dbReference>
<evidence type="ECO:0000313" key="5">
    <source>
        <dbReference type="Proteomes" id="UP001158576"/>
    </source>
</evidence>
<dbReference type="Proteomes" id="UP001158576">
    <property type="component" value="Chromosome 1"/>
</dbReference>
<evidence type="ECO:0000259" key="3">
    <source>
        <dbReference type="Pfam" id="PF00013"/>
    </source>
</evidence>
<feature type="compositionally biased region" description="Basic and acidic residues" evidence="2">
    <location>
        <begin position="316"/>
        <end position="326"/>
    </location>
</feature>
<proteinExistence type="predicted"/>
<sequence length="350" mass="39689">MAKKILDVNEKVYIVPKYLISRIIGQKGKQIQEIIDNSKISKVRFPNDQESGEILERRGIQESSAWEKAVIIFIGCQSSLERAEMLMDYLVASLEETDQFSEEPKNRAIQRQKKQGQRENSEFKLKIIQEKNQLVTSGYSTDSSITSNSKRRRGCRGGRKHRRKNSSSFSDNGLSGFSESDTGIYSELSISDMESTDAQKSSPRKSLESLAEINSVLSPDEYELQLEEELLSPDEPATPESGSISLEGSDLTALSDFDSLENMDMDWADDDVHGGTPVYSEGEPIFEYPETKAYPEPISYRKALVKNLDIDERLRNLQSEIKEETKKRMRGTRGGKKMRKRNSKKKNSSD</sequence>
<name>A0ABN7SS28_OIKDI</name>
<dbReference type="InterPro" id="IPR004088">
    <property type="entry name" value="KH_dom_type_1"/>
</dbReference>
<feature type="region of interest" description="Disordered" evidence="2">
    <location>
        <begin position="225"/>
        <end position="250"/>
    </location>
</feature>
<feature type="compositionally biased region" description="Polar residues" evidence="2">
    <location>
        <begin position="166"/>
        <end position="176"/>
    </location>
</feature>
<dbReference type="PROSITE" id="PS50084">
    <property type="entry name" value="KH_TYPE_1"/>
    <property type="match status" value="1"/>
</dbReference>
<feature type="domain" description="K Homology" evidence="3">
    <location>
        <begin position="12"/>
        <end position="54"/>
    </location>
</feature>
<feature type="region of interest" description="Disordered" evidence="2">
    <location>
        <begin position="316"/>
        <end position="350"/>
    </location>
</feature>
<feature type="region of interest" description="Disordered" evidence="2">
    <location>
        <begin position="265"/>
        <end position="284"/>
    </location>
</feature>
<dbReference type="SUPFAM" id="SSF54791">
    <property type="entry name" value="Eukaryotic type KH-domain (KH-domain type I)"/>
    <property type="match status" value="1"/>
</dbReference>
<dbReference type="PANTHER" id="PTHR10603:SF7">
    <property type="entry name" value="FRAGILE X MESSENGER RIBONUCLEOPROTEIN 1 HOMOLOG"/>
    <property type="match status" value="1"/>
</dbReference>
<dbReference type="Pfam" id="PF00013">
    <property type="entry name" value="KH_1"/>
    <property type="match status" value="1"/>
</dbReference>
<feature type="region of interest" description="Disordered" evidence="2">
    <location>
        <begin position="137"/>
        <end position="176"/>
    </location>
</feature>
<evidence type="ECO:0000256" key="2">
    <source>
        <dbReference type="SAM" id="MobiDB-lite"/>
    </source>
</evidence>
<dbReference type="InterPro" id="IPR040148">
    <property type="entry name" value="FMR1"/>
</dbReference>
<gene>
    <name evidence="4" type="ORF">OKIOD_LOCUS9863</name>
</gene>
<feature type="region of interest" description="Disordered" evidence="2">
    <location>
        <begin position="101"/>
        <end position="121"/>
    </location>
</feature>
<feature type="compositionally biased region" description="Polar residues" evidence="2">
    <location>
        <begin position="137"/>
        <end position="148"/>
    </location>
</feature>
<dbReference type="InterPro" id="IPR036612">
    <property type="entry name" value="KH_dom_type_1_sf"/>
</dbReference>
<organism evidence="4 5">
    <name type="scientific">Oikopleura dioica</name>
    <name type="common">Tunicate</name>
    <dbReference type="NCBI Taxonomy" id="34765"/>
    <lineage>
        <taxon>Eukaryota</taxon>
        <taxon>Metazoa</taxon>
        <taxon>Chordata</taxon>
        <taxon>Tunicata</taxon>
        <taxon>Appendicularia</taxon>
        <taxon>Copelata</taxon>
        <taxon>Oikopleuridae</taxon>
        <taxon>Oikopleura</taxon>
    </lineage>
</organism>